<protein>
    <submittedName>
        <fullName evidence="2">Uncharacterized protein</fullName>
    </submittedName>
</protein>
<accession>A0A820ME18</accession>
<sequence>KPLEMNNDLVKSKQDKYGNGKTNGRPKKKSLILKAERPTFDLPLINLADRQNEHLLAIVNQMNTELLKDDPNNDLLRDLWIQSFNIRRLCIRELDIVEILERFPGYRCSEM</sequence>
<gene>
    <name evidence="2" type="ORF">OXD698_LOCUS49809</name>
</gene>
<reference evidence="2" key="1">
    <citation type="submission" date="2021-02" db="EMBL/GenBank/DDBJ databases">
        <authorList>
            <person name="Nowell W R."/>
        </authorList>
    </citation>
    <scope>NUCLEOTIDE SEQUENCE</scope>
</reference>
<evidence type="ECO:0000313" key="3">
    <source>
        <dbReference type="Proteomes" id="UP000663844"/>
    </source>
</evidence>
<dbReference type="EMBL" id="CAJOAZ010022928">
    <property type="protein sequence ID" value="CAF4370439.1"/>
    <property type="molecule type" value="Genomic_DNA"/>
</dbReference>
<evidence type="ECO:0000313" key="2">
    <source>
        <dbReference type="EMBL" id="CAF4370439.1"/>
    </source>
</evidence>
<comment type="caution">
    <text evidence="2">The sequence shown here is derived from an EMBL/GenBank/DDBJ whole genome shotgun (WGS) entry which is preliminary data.</text>
</comment>
<feature type="non-terminal residue" evidence="2">
    <location>
        <position position="111"/>
    </location>
</feature>
<organism evidence="2 3">
    <name type="scientific">Adineta steineri</name>
    <dbReference type="NCBI Taxonomy" id="433720"/>
    <lineage>
        <taxon>Eukaryota</taxon>
        <taxon>Metazoa</taxon>
        <taxon>Spiralia</taxon>
        <taxon>Gnathifera</taxon>
        <taxon>Rotifera</taxon>
        <taxon>Eurotatoria</taxon>
        <taxon>Bdelloidea</taxon>
        <taxon>Adinetida</taxon>
        <taxon>Adinetidae</taxon>
        <taxon>Adineta</taxon>
    </lineage>
</organism>
<dbReference type="Proteomes" id="UP000663844">
    <property type="component" value="Unassembled WGS sequence"/>
</dbReference>
<dbReference type="AlphaFoldDB" id="A0A820ME18"/>
<feature type="region of interest" description="Disordered" evidence="1">
    <location>
        <begin position="1"/>
        <end position="30"/>
    </location>
</feature>
<proteinExistence type="predicted"/>
<name>A0A820ME18_9BILA</name>
<evidence type="ECO:0000256" key="1">
    <source>
        <dbReference type="SAM" id="MobiDB-lite"/>
    </source>
</evidence>
<feature type="non-terminal residue" evidence="2">
    <location>
        <position position="1"/>
    </location>
</feature>